<evidence type="ECO:0000313" key="11">
    <source>
        <dbReference type="EMBL" id="KAJ7323905.1"/>
    </source>
</evidence>
<dbReference type="Proteomes" id="UP001218218">
    <property type="component" value="Unassembled WGS sequence"/>
</dbReference>
<accession>A0AAD6ZID4</accession>
<dbReference type="GO" id="GO:0004497">
    <property type="term" value="F:monooxygenase activity"/>
    <property type="evidence" value="ECO:0007669"/>
    <property type="project" value="UniProtKB-KW"/>
</dbReference>
<evidence type="ECO:0000256" key="2">
    <source>
        <dbReference type="ARBA" id="ARBA00005179"/>
    </source>
</evidence>
<dbReference type="InterPro" id="IPR002401">
    <property type="entry name" value="Cyt_P450_E_grp-I"/>
</dbReference>
<dbReference type="PRINTS" id="PR00385">
    <property type="entry name" value="P450"/>
</dbReference>
<evidence type="ECO:0000256" key="4">
    <source>
        <dbReference type="ARBA" id="ARBA00022617"/>
    </source>
</evidence>
<dbReference type="EMBL" id="JARIHO010000045">
    <property type="protein sequence ID" value="KAJ7323905.1"/>
    <property type="molecule type" value="Genomic_DNA"/>
</dbReference>
<dbReference type="AlphaFoldDB" id="A0AAD6ZID4"/>
<dbReference type="InterPro" id="IPR001128">
    <property type="entry name" value="Cyt_P450"/>
</dbReference>
<dbReference type="GO" id="GO:0016705">
    <property type="term" value="F:oxidoreductase activity, acting on paired donors, with incorporation or reduction of molecular oxygen"/>
    <property type="evidence" value="ECO:0007669"/>
    <property type="project" value="InterPro"/>
</dbReference>
<dbReference type="GO" id="GO:0020037">
    <property type="term" value="F:heme binding"/>
    <property type="evidence" value="ECO:0007669"/>
    <property type="project" value="InterPro"/>
</dbReference>
<dbReference type="PANTHER" id="PTHR46300">
    <property type="entry name" value="P450, PUTATIVE (EUROFUNG)-RELATED-RELATED"/>
    <property type="match status" value="1"/>
</dbReference>
<dbReference type="InterPro" id="IPR050364">
    <property type="entry name" value="Cytochrome_P450_fung"/>
</dbReference>
<keyword evidence="7 9" id="KW-0408">Iron</keyword>
<keyword evidence="5 9" id="KW-0479">Metal-binding</keyword>
<proteinExistence type="inferred from homology"/>
<evidence type="ECO:0000256" key="9">
    <source>
        <dbReference type="PIRSR" id="PIRSR602401-1"/>
    </source>
</evidence>
<gene>
    <name evidence="11" type="ORF">DFH08DRAFT_711459</name>
</gene>
<feature type="binding site" description="axial binding residue" evidence="9">
    <location>
        <position position="443"/>
    </location>
    <ligand>
        <name>heme</name>
        <dbReference type="ChEBI" id="CHEBI:30413"/>
    </ligand>
    <ligandPart>
        <name>Fe</name>
        <dbReference type="ChEBI" id="CHEBI:18248"/>
    </ligandPart>
</feature>
<evidence type="ECO:0000256" key="7">
    <source>
        <dbReference type="ARBA" id="ARBA00023004"/>
    </source>
</evidence>
<evidence type="ECO:0000256" key="6">
    <source>
        <dbReference type="ARBA" id="ARBA00023002"/>
    </source>
</evidence>
<dbReference type="Pfam" id="PF00067">
    <property type="entry name" value="p450"/>
    <property type="match status" value="2"/>
</dbReference>
<organism evidence="11 12">
    <name type="scientific">Mycena albidolilacea</name>
    <dbReference type="NCBI Taxonomy" id="1033008"/>
    <lineage>
        <taxon>Eukaryota</taxon>
        <taxon>Fungi</taxon>
        <taxon>Dikarya</taxon>
        <taxon>Basidiomycota</taxon>
        <taxon>Agaricomycotina</taxon>
        <taxon>Agaricomycetes</taxon>
        <taxon>Agaricomycetidae</taxon>
        <taxon>Agaricales</taxon>
        <taxon>Marasmiineae</taxon>
        <taxon>Mycenaceae</taxon>
        <taxon>Mycena</taxon>
    </lineage>
</organism>
<name>A0AAD6ZID4_9AGAR</name>
<comment type="caution">
    <text evidence="11">The sequence shown here is derived from an EMBL/GenBank/DDBJ whole genome shotgun (WGS) entry which is preliminary data.</text>
</comment>
<dbReference type="PRINTS" id="PR00463">
    <property type="entry name" value="EP450I"/>
</dbReference>
<comment type="pathway">
    <text evidence="2">Secondary metabolite biosynthesis.</text>
</comment>
<keyword evidence="6 10" id="KW-0560">Oxidoreductase</keyword>
<reference evidence="11" key="1">
    <citation type="submission" date="2023-03" db="EMBL/GenBank/DDBJ databases">
        <title>Massive genome expansion in bonnet fungi (Mycena s.s.) driven by repeated elements and novel gene families across ecological guilds.</title>
        <authorList>
            <consortium name="Lawrence Berkeley National Laboratory"/>
            <person name="Harder C.B."/>
            <person name="Miyauchi S."/>
            <person name="Viragh M."/>
            <person name="Kuo A."/>
            <person name="Thoen E."/>
            <person name="Andreopoulos B."/>
            <person name="Lu D."/>
            <person name="Skrede I."/>
            <person name="Drula E."/>
            <person name="Henrissat B."/>
            <person name="Morin E."/>
            <person name="Kohler A."/>
            <person name="Barry K."/>
            <person name="LaButti K."/>
            <person name="Morin E."/>
            <person name="Salamov A."/>
            <person name="Lipzen A."/>
            <person name="Mereny Z."/>
            <person name="Hegedus B."/>
            <person name="Baldrian P."/>
            <person name="Stursova M."/>
            <person name="Weitz H."/>
            <person name="Taylor A."/>
            <person name="Grigoriev I.V."/>
            <person name="Nagy L.G."/>
            <person name="Martin F."/>
            <person name="Kauserud H."/>
        </authorList>
    </citation>
    <scope>NUCLEOTIDE SEQUENCE</scope>
    <source>
        <strain evidence="11">CBHHK002</strain>
    </source>
</reference>
<comment type="similarity">
    <text evidence="3 10">Belongs to the cytochrome P450 family.</text>
</comment>
<evidence type="ECO:0000256" key="3">
    <source>
        <dbReference type="ARBA" id="ARBA00010617"/>
    </source>
</evidence>
<dbReference type="CDD" id="cd11065">
    <property type="entry name" value="CYP64-like"/>
    <property type="match status" value="1"/>
</dbReference>
<comment type="cofactor">
    <cofactor evidence="1 9">
        <name>heme</name>
        <dbReference type="ChEBI" id="CHEBI:30413"/>
    </cofactor>
</comment>
<keyword evidence="12" id="KW-1185">Reference proteome</keyword>
<dbReference type="PANTHER" id="PTHR46300:SF7">
    <property type="entry name" value="P450, PUTATIVE (EUROFUNG)-RELATED"/>
    <property type="match status" value="1"/>
</dbReference>
<protein>
    <submittedName>
        <fullName evidence="11">Cytochrome P450</fullName>
    </submittedName>
</protein>
<sequence>MNSNALQWIEILHPERVLDHALDTSTAPFLLAGALLITTLAWRRFSRSHHAPLPPGPRGLPLIGNAHQLPLERQWLTFTDWAKSYGEIVHVSAFGQPVVILNSSKAVSDLLERRSTMYSDRPQFAFVGNLVGYADSVPLTPYGDRHREYRRLMSEVLGPRTVSQWRVLEEKHMREFLRDIVRTPEQFLHHIRRSLSPTVHGYTVAREEDPMMLLAQQADHEFATAVLPGRYLCDVFPLLRFVPDWLAGFKREAKRFRKTMERLQDEPYAMVKEQIAQGRAKPSFTSGLIERDANPSVDQELIYKWSVSAISSFFLAMGTHVDIQKKAQEELDRVVGRSRLPTFADQDKLPYVKAIISELHRWSPVGPLAVPHRCSQGDIYSGFCIPAGATVLANSWGILHDPALYPAPEDFIPERFLADERLPKSYLNPDPRRYAFGYGRRVCPGRDLADDILFLCVAMTLAVFDVRCDDATVVEYTSSIISHPMPFQCAITPRSREAELLVVQMGEEGCVE</sequence>
<keyword evidence="8 10" id="KW-0503">Monooxygenase</keyword>
<dbReference type="SUPFAM" id="SSF48264">
    <property type="entry name" value="Cytochrome P450"/>
    <property type="match status" value="1"/>
</dbReference>
<dbReference type="InterPro" id="IPR017972">
    <property type="entry name" value="Cyt_P450_CS"/>
</dbReference>
<dbReference type="InterPro" id="IPR036396">
    <property type="entry name" value="Cyt_P450_sf"/>
</dbReference>
<evidence type="ECO:0000256" key="10">
    <source>
        <dbReference type="RuleBase" id="RU000461"/>
    </source>
</evidence>
<evidence type="ECO:0000256" key="8">
    <source>
        <dbReference type="ARBA" id="ARBA00023033"/>
    </source>
</evidence>
<evidence type="ECO:0000256" key="5">
    <source>
        <dbReference type="ARBA" id="ARBA00022723"/>
    </source>
</evidence>
<evidence type="ECO:0000313" key="12">
    <source>
        <dbReference type="Proteomes" id="UP001218218"/>
    </source>
</evidence>
<evidence type="ECO:0000256" key="1">
    <source>
        <dbReference type="ARBA" id="ARBA00001971"/>
    </source>
</evidence>
<dbReference type="GO" id="GO:0005506">
    <property type="term" value="F:iron ion binding"/>
    <property type="evidence" value="ECO:0007669"/>
    <property type="project" value="InterPro"/>
</dbReference>
<keyword evidence="4 9" id="KW-0349">Heme</keyword>
<dbReference type="Gene3D" id="1.10.630.10">
    <property type="entry name" value="Cytochrome P450"/>
    <property type="match status" value="1"/>
</dbReference>
<dbReference type="PROSITE" id="PS00086">
    <property type="entry name" value="CYTOCHROME_P450"/>
    <property type="match status" value="1"/>
</dbReference>